<evidence type="ECO:0000313" key="3">
    <source>
        <dbReference type="Proteomes" id="UP000748025"/>
    </source>
</evidence>
<accession>A0A9P7SWC5</accession>
<dbReference type="Proteomes" id="UP000748025">
    <property type="component" value="Unassembled WGS sequence"/>
</dbReference>
<feature type="region of interest" description="Disordered" evidence="1">
    <location>
        <begin position="15"/>
        <end position="65"/>
    </location>
</feature>
<evidence type="ECO:0000256" key="1">
    <source>
        <dbReference type="SAM" id="MobiDB-lite"/>
    </source>
</evidence>
<feature type="compositionally biased region" description="Basic and acidic residues" evidence="1">
    <location>
        <begin position="55"/>
        <end position="65"/>
    </location>
</feature>
<feature type="compositionally biased region" description="Basic and acidic residues" evidence="1">
    <location>
        <begin position="15"/>
        <end position="25"/>
    </location>
</feature>
<feature type="non-terminal residue" evidence="2">
    <location>
        <position position="65"/>
    </location>
</feature>
<reference evidence="2" key="1">
    <citation type="journal article" date="2020" name="bioRxiv">
        <title>Whole genome comparisons of ergot fungi reveals the divergence and evolution of species within the genus Claviceps are the result of varying mechanisms driving genome evolution and host range expansion.</title>
        <authorList>
            <person name="Wyka S.A."/>
            <person name="Mondo S.J."/>
            <person name="Liu M."/>
            <person name="Dettman J."/>
            <person name="Nalam V."/>
            <person name="Broders K.D."/>
        </authorList>
    </citation>
    <scope>NUCLEOTIDE SEQUENCE</scope>
    <source>
        <strain evidence="2">CCC 602</strain>
    </source>
</reference>
<evidence type="ECO:0000313" key="2">
    <source>
        <dbReference type="EMBL" id="KAG5987228.1"/>
    </source>
</evidence>
<keyword evidence="3" id="KW-1185">Reference proteome</keyword>
<dbReference type="EMBL" id="SRPW01003375">
    <property type="protein sequence ID" value="KAG5987228.1"/>
    <property type="molecule type" value="Genomic_DNA"/>
</dbReference>
<comment type="caution">
    <text evidence="2">The sequence shown here is derived from an EMBL/GenBank/DDBJ whole genome shotgun (WGS) entry which is preliminary data.</text>
</comment>
<dbReference type="AlphaFoldDB" id="A0A9P7SWC5"/>
<gene>
    <name evidence="2" type="ORF">E4U43_005180</name>
</gene>
<organism evidence="2 3">
    <name type="scientific">Claviceps pusilla</name>
    <dbReference type="NCBI Taxonomy" id="123648"/>
    <lineage>
        <taxon>Eukaryota</taxon>
        <taxon>Fungi</taxon>
        <taxon>Dikarya</taxon>
        <taxon>Ascomycota</taxon>
        <taxon>Pezizomycotina</taxon>
        <taxon>Sordariomycetes</taxon>
        <taxon>Hypocreomycetidae</taxon>
        <taxon>Hypocreales</taxon>
        <taxon>Clavicipitaceae</taxon>
        <taxon>Claviceps</taxon>
    </lineage>
</organism>
<sequence>MSVVLLDLLEADDGRQRPTKDDRLGAIKAAESTPRRPRPKPNQAKRQTRCPPKSGFDRFDLGFDL</sequence>
<name>A0A9P7SWC5_9HYPO</name>
<proteinExistence type="predicted"/>
<protein>
    <submittedName>
        <fullName evidence="2">Uncharacterized protein</fullName>
    </submittedName>
</protein>